<protein>
    <submittedName>
        <fullName evidence="1">Putative secreted protein</fullName>
    </submittedName>
</protein>
<dbReference type="AlphaFoldDB" id="A0A2M4D7L0"/>
<sequence>MRIWWRWLRRWILCQIRTAIGLSRGVTHWAGVRFASRQTVSTNRNTIPWKRMSFRVTCVRLCIRTH</sequence>
<evidence type="ECO:0000313" key="1">
    <source>
        <dbReference type="EMBL" id="MBW73526.1"/>
    </source>
</evidence>
<dbReference type="EMBL" id="GGFL01009348">
    <property type="protein sequence ID" value="MBW73526.1"/>
    <property type="molecule type" value="Transcribed_RNA"/>
</dbReference>
<organism evidence="1">
    <name type="scientific">Anopheles darlingi</name>
    <name type="common">Mosquito</name>
    <dbReference type="NCBI Taxonomy" id="43151"/>
    <lineage>
        <taxon>Eukaryota</taxon>
        <taxon>Metazoa</taxon>
        <taxon>Ecdysozoa</taxon>
        <taxon>Arthropoda</taxon>
        <taxon>Hexapoda</taxon>
        <taxon>Insecta</taxon>
        <taxon>Pterygota</taxon>
        <taxon>Neoptera</taxon>
        <taxon>Endopterygota</taxon>
        <taxon>Diptera</taxon>
        <taxon>Nematocera</taxon>
        <taxon>Culicoidea</taxon>
        <taxon>Culicidae</taxon>
        <taxon>Anophelinae</taxon>
        <taxon>Anopheles</taxon>
    </lineage>
</organism>
<proteinExistence type="predicted"/>
<name>A0A2M4D7L0_ANODA</name>
<reference evidence="1" key="1">
    <citation type="submission" date="2018-01" db="EMBL/GenBank/DDBJ databases">
        <title>An insight into the sialome of Amazonian anophelines.</title>
        <authorList>
            <person name="Ribeiro J.M."/>
            <person name="Scarpassa V."/>
            <person name="Calvo E."/>
        </authorList>
    </citation>
    <scope>NUCLEOTIDE SEQUENCE</scope>
</reference>
<accession>A0A2M4D7L0</accession>